<accession>R0F2R3</accession>
<dbReference type="Proteomes" id="UP000029121">
    <property type="component" value="Unassembled WGS sequence"/>
</dbReference>
<protein>
    <submittedName>
        <fullName evidence="2">Uncharacterized protein</fullName>
    </submittedName>
</protein>
<gene>
    <name evidence="2" type="ORF">CARUB_v10005750mg</name>
</gene>
<dbReference type="KEGG" id="crb:17878679"/>
<dbReference type="PANTHER" id="PTHR33670:SF17">
    <property type="entry name" value="ANTHER-SPECIFIC PROLINE-RICH PROTEIN APG"/>
    <property type="match status" value="1"/>
</dbReference>
<evidence type="ECO:0000256" key="1">
    <source>
        <dbReference type="SAM" id="MobiDB-lite"/>
    </source>
</evidence>
<dbReference type="EMBL" id="KB870811">
    <property type="protein sequence ID" value="EOA15616.1"/>
    <property type="molecule type" value="Genomic_DNA"/>
</dbReference>
<dbReference type="PANTHER" id="PTHR33670">
    <property type="entry name" value="SPLICING FACTOR, PROLINE- AND GLUTAMINE-RICH-LIKE"/>
    <property type="match status" value="1"/>
</dbReference>
<evidence type="ECO:0000313" key="3">
    <source>
        <dbReference type="Proteomes" id="UP000029121"/>
    </source>
</evidence>
<proteinExistence type="predicted"/>
<dbReference type="eggNOG" id="ENOG502S65G">
    <property type="taxonomic scope" value="Eukaryota"/>
</dbReference>
<sequence length="205" mass="22223">MGVAVLNPQDCLRDPFSHMRHHPRNPSACPNRQKKPVSNNRTRRSPPRNQSTRSPSPPIAPPLPPPRAAVSAFVPKGTVKKSPKNTVAVGQVRILKRGEEIPKKTSDLVVAKSDLVVVKPDLVVEKSDLGSTRRIGPDPGLIPSQIRLSGRKSKSAPFYAGPVTMTSPPPSDVPLPAFFTKKSVSLFQAADATNDLIRMLRLDIA</sequence>
<keyword evidence="3" id="KW-1185">Reference proteome</keyword>
<name>R0F2R3_9BRAS</name>
<reference evidence="3" key="1">
    <citation type="journal article" date="2013" name="Nat. Genet.">
        <title>The Capsella rubella genome and the genomic consequences of rapid mating system evolution.</title>
        <authorList>
            <person name="Slotte T."/>
            <person name="Hazzouri K.M."/>
            <person name="Agren J.A."/>
            <person name="Koenig D."/>
            <person name="Maumus F."/>
            <person name="Guo Y.L."/>
            <person name="Steige K."/>
            <person name="Platts A.E."/>
            <person name="Escobar J.S."/>
            <person name="Newman L.K."/>
            <person name="Wang W."/>
            <person name="Mandakova T."/>
            <person name="Vello E."/>
            <person name="Smith L.M."/>
            <person name="Henz S.R."/>
            <person name="Steffen J."/>
            <person name="Takuno S."/>
            <person name="Brandvain Y."/>
            <person name="Coop G."/>
            <person name="Andolfatto P."/>
            <person name="Hu T.T."/>
            <person name="Blanchette M."/>
            <person name="Clark R.M."/>
            <person name="Quesneville H."/>
            <person name="Nordborg M."/>
            <person name="Gaut B.S."/>
            <person name="Lysak M.A."/>
            <person name="Jenkins J."/>
            <person name="Grimwood J."/>
            <person name="Chapman J."/>
            <person name="Prochnik S."/>
            <person name="Shu S."/>
            <person name="Rokhsar D."/>
            <person name="Schmutz J."/>
            <person name="Weigel D."/>
            <person name="Wright S.I."/>
        </authorList>
    </citation>
    <scope>NUCLEOTIDE SEQUENCE [LARGE SCALE GENOMIC DNA]</scope>
    <source>
        <strain evidence="3">cv. Monte Gargano</strain>
    </source>
</reference>
<organism evidence="2 3">
    <name type="scientific">Capsella rubella</name>
    <dbReference type="NCBI Taxonomy" id="81985"/>
    <lineage>
        <taxon>Eukaryota</taxon>
        <taxon>Viridiplantae</taxon>
        <taxon>Streptophyta</taxon>
        <taxon>Embryophyta</taxon>
        <taxon>Tracheophyta</taxon>
        <taxon>Spermatophyta</taxon>
        <taxon>Magnoliopsida</taxon>
        <taxon>eudicotyledons</taxon>
        <taxon>Gunneridae</taxon>
        <taxon>Pentapetalae</taxon>
        <taxon>rosids</taxon>
        <taxon>malvids</taxon>
        <taxon>Brassicales</taxon>
        <taxon>Brassicaceae</taxon>
        <taxon>Camelineae</taxon>
        <taxon>Capsella</taxon>
    </lineage>
</organism>
<evidence type="ECO:0000313" key="2">
    <source>
        <dbReference type="EMBL" id="EOA15616.1"/>
    </source>
</evidence>
<feature type="compositionally biased region" description="Pro residues" evidence="1">
    <location>
        <begin position="55"/>
        <end position="67"/>
    </location>
</feature>
<feature type="region of interest" description="Disordered" evidence="1">
    <location>
        <begin position="1"/>
        <end position="69"/>
    </location>
</feature>
<dbReference type="AlphaFoldDB" id="R0F2R3"/>
<dbReference type="STRING" id="81985.R0F2R3"/>
<dbReference type="OrthoDB" id="1113087at2759"/>